<evidence type="ECO:0000313" key="9">
    <source>
        <dbReference type="EMBL" id="ORY24452.1"/>
    </source>
</evidence>
<feature type="domain" description="Glycoside hydrolase family 29 N-terminal" evidence="8">
    <location>
        <begin position="364"/>
        <end position="712"/>
    </location>
</feature>
<dbReference type="InterPro" id="IPR057739">
    <property type="entry name" value="Glyco_hydro_29_N"/>
</dbReference>
<evidence type="ECO:0000256" key="1">
    <source>
        <dbReference type="ARBA" id="ARBA00004071"/>
    </source>
</evidence>
<dbReference type="GO" id="GO:0006004">
    <property type="term" value="P:fucose metabolic process"/>
    <property type="evidence" value="ECO:0007669"/>
    <property type="project" value="InterPro"/>
</dbReference>
<dbReference type="SMART" id="SM00812">
    <property type="entry name" value="Alpha_L_fucos"/>
    <property type="match status" value="1"/>
</dbReference>
<keyword evidence="5" id="KW-0378">Hydrolase</keyword>
<comment type="function">
    <text evidence="1">Alpha-L-fucosidase is responsible for hydrolyzing the alpha-1,6-linked fucose joined to the reducing-end N-acetylglucosamine of the carbohydrate moieties of glycoproteins.</text>
</comment>
<reference evidence="9 10" key="1">
    <citation type="submission" date="2016-07" db="EMBL/GenBank/DDBJ databases">
        <title>Pervasive Adenine N6-methylation of Active Genes in Fungi.</title>
        <authorList>
            <consortium name="DOE Joint Genome Institute"/>
            <person name="Mondo S.J."/>
            <person name="Dannebaum R.O."/>
            <person name="Kuo R.C."/>
            <person name="Labutti K."/>
            <person name="Haridas S."/>
            <person name="Kuo A."/>
            <person name="Salamov A."/>
            <person name="Ahrendt S.R."/>
            <person name="Lipzen A."/>
            <person name="Sullivan W."/>
            <person name="Andreopoulos W.B."/>
            <person name="Clum A."/>
            <person name="Lindquist E."/>
            <person name="Daum C."/>
            <person name="Ramamoorthy G.K."/>
            <person name="Gryganskyi A."/>
            <person name="Culley D."/>
            <person name="Magnuson J.K."/>
            <person name="James T.Y."/>
            <person name="O'Malley M.A."/>
            <person name="Stajich J.E."/>
            <person name="Spatafora J.W."/>
            <person name="Visel A."/>
            <person name="Grigoriev I.V."/>
        </authorList>
    </citation>
    <scope>NUCLEOTIDE SEQUENCE [LARGE SCALE GENOMIC DNA]</scope>
    <source>
        <strain evidence="9 10">68-887.2</strain>
    </source>
</reference>
<dbReference type="GO" id="GO:0016139">
    <property type="term" value="P:glycoside catabolic process"/>
    <property type="evidence" value="ECO:0007669"/>
    <property type="project" value="TreeGrafter"/>
</dbReference>
<keyword evidence="4 7" id="KW-0732">Signal</keyword>
<dbReference type="PANTHER" id="PTHR10030">
    <property type="entry name" value="ALPHA-L-FUCOSIDASE"/>
    <property type="match status" value="1"/>
</dbReference>
<evidence type="ECO:0000313" key="10">
    <source>
        <dbReference type="Proteomes" id="UP000193986"/>
    </source>
</evidence>
<evidence type="ECO:0000256" key="5">
    <source>
        <dbReference type="ARBA" id="ARBA00022801"/>
    </source>
</evidence>
<dbReference type="EMBL" id="MCFC01000067">
    <property type="protein sequence ID" value="ORY24452.1"/>
    <property type="molecule type" value="Genomic_DNA"/>
</dbReference>
<dbReference type="SUPFAM" id="SSF51445">
    <property type="entry name" value="(Trans)glycosidases"/>
    <property type="match status" value="1"/>
</dbReference>
<accession>A0A1Y2APK2</accession>
<feature type="signal peptide" evidence="7">
    <location>
        <begin position="1"/>
        <end position="30"/>
    </location>
</feature>
<keyword evidence="6" id="KW-0326">Glycosidase</keyword>
<organism evidence="9 10">
    <name type="scientific">Naematelia encephala</name>
    <dbReference type="NCBI Taxonomy" id="71784"/>
    <lineage>
        <taxon>Eukaryota</taxon>
        <taxon>Fungi</taxon>
        <taxon>Dikarya</taxon>
        <taxon>Basidiomycota</taxon>
        <taxon>Agaricomycotina</taxon>
        <taxon>Tremellomycetes</taxon>
        <taxon>Tremellales</taxon>
        <taxon>Naemateliaceae</taxon>
        <taxon>Naematelia</taxon>
    </lineage>
</organism>
<evidence type="ECO:0000256" key="2">
    <source>
        <dbReference type="ARBA" id="ARBA00007951"/>
    </source>
</evidence>
<dbReference type="GO" id="GO:0004560">
    <property type="term" value="F:alpha-L-fucosidase activity"/>
    <property type="evidence" value="ECO:0007669"/>
    <property type="project" value="UniProtKB-EC"/>
</dbReference>
<evidence type="ECO:0000256" key="7">
    <source>
        <dbReference type="SAM" id="SignalP"/>
    </source>
</evidence>
<proteinExistence type="inferred from homology"/>
<evidence type="ECO:0000259" key="8">
    <source>
        <dbReference type="Pfam" id="PF01120"/>
    </source>
</evidence>
<sequence>MIVSSPCSTTGMRPAILSWAVLALAASTGAQQAAFDATRGPKSIALNLSSHFNNKGTSVTGENDGVGFVNGTTFPSEFLPKGSWHHDGVDFEFPGDWAGLRQDNIRTDSQTLHLEQPAEIATVHLVAAGESPGGFLLGETTEDLILGFTDGSTDKIELEVKNWWAIHWTNKGPIRAPYHFEADASRNYNATHMFHIALPMPYTSAGRSLSTITLPGPNPRNALHIFAVTVIPVHVNVPAVVTEESKIHINNVKATRRWEDVNGVRGQVVEVEVINPYSVTKHHDTSYWVTHPVQIQLSAPGVSTLRPGRLARLMPGDQVTIEVLVRPSSVTATFAGAQLVFAGEEKWISEGFSIEGSSLIHDWTQWTEDTDDLEQHSAPSWFSGAKFGIFIHWGLFSVPAWTDMNKYAEWYNFWLHDEGQEGGTYKYHLEKYGPDFVYDDFIPQFTASKFNATEWVDLFAEAGARYFVLTTKHHDGFALFDTEDTSDRNSVKLGPKRDLLQELMDAADKRPEVKKGTYFSMPEWYNPLYQKYAKVLFPGGPATNPYTGELEPYTGFVDVDDYVEDIQLAQMKILAKRYKTDMMWCDIGLANHSSAFAAEWYAETAKEGRQVAIDNRCGIGGDFDTPEMTKFATAQSRKWETCAGMDPHSFGYNAETKPEEYRNATDIIHSLVDITAKGGNFLLNVGPTGEGEIIEAMAKPLLEAGKWLKSNGRAIYDTVSCCTRRGYGNVLSDVQQVPFTLVPEVITPELNVQFTRTETALYIISLKKPSGRLTIPAPLPVLEGDHVNLIGAQSGQKLDWEWEDGSLIIHVPEGAVEEAGLGIAWVFEVIYQRVNEMTKKWSDEL</sequence>
<comment type="caution">
    <text evidence="9">The sequence shown here is derived from an EMBL/GenBank/DDBJ whole genome shotgun (WGS) entry which is preliminary data.</text>
</comment>
<gene>
    <name evidence="9" type="ORF">BCR39DRAFT_320871</name>
</gene>
<dbReference type="OrthoDB" id="6039950at2759"/>
<dbReference type="STRING" id="71784.A0A1Y2APK2"/>
<dbReference type="InterPro" id="IPR016286">
    <property type="entry name" value="FUC_metazoa-typ"/>
</dbReference>
<dbReference type="Gene3D" id="2.60.40.1180">
    <property type="entry name" value="Golgi alpha-mannosidase II"/>
    <property type="match status" value="1"/>
</dbReference>
<dbReference type="Pfam" id="PF01120">
    <property type="entry name" value="Alpha_L_fucos"/>
    <property type="match status" value="1"/>
</dbReference>
<evidence type="ECO:0000256" key="4">
    <source>
        <dbReference type="ARBA" id="ARBA00022729"/>
    </source>
</evidence>
<dbReference type="Gene3D" id="3.20.20.80">
    <property type="entry name" value="Glycosidases"/>
    <property type="match status" value="1"/>
</dbReference>
<dbReference type="InterPro" id="IPR017853">
    <property type="entry name" value="GH"/>
</dbReference>
<dbReference type="InParanoid" id="A0A1Y2APK2"/>
<dbReference type="PRINTS" id="PR00741">
    <property type="entry name" value="GLHYDRLASE29"/>
</dbReference>
<comment type="similarity">
    <text evidence="2">Belongs to the glycosyl hydrolase 29 family.</text>
</comment>
<keyword evidence="10" id="KW-1185">Reference proteome</keyword>
<dbReference type="PANTHER" id="PTHR10030:SF37">
    <property type="entry name" value="ALPHA-L-FUCOSIDASE-RELATED"/>
    <property type="match status" value="1"/>
</dbReference>
<evidence type="ECO:0000256" key="6">
    <source>
        <dbReference type="ARBA" id="ARBA00023295"/>
    </source>
</evidence>
<dbReference type="AlphaFoldDB" id="A0A1Y2APK2"/>
<feature type="chain" id="PRO_5013299493" description="alpha-L-fucosidase" evidence="7">
    <location>
        <begin position="31"/>
        <end position="845"/>
    </location>
</feature>
<protein>
    <recommendedName>
        <fullName evidence="3">alpha-L-fucosidase</fullName>
        <ecNumber evidence="3">3.2.1.51</ecNumber>
    </recommendedName>
</protein>
<evidence type="ECO:0000256" key="3">
    <source>
        <dbReference type="ARBA" id="ARBA00012662"/>
    </source>
</evidence>
<dbReference type="InterPro" id="IPR013780">
    <property type="entry name" value="Glyco_hydro_b"/>
</dbReference>
<dbReference type="EC" id="3.2.1.51" evidence="3"/>
<dbReference type="InterPro" id="IPR000933">
    <property type="entry name" value="Glyco_hydro_29"/>
</dbReference>
<dbReference type="Proteomes" id="UP000193986">
    <property type="component" value="Unassembled WGS sequence"/>
</dbReference>
<name>A0A1Y2APK2_9TREE</name>